<comment type="caution">
    <text evidence="5">The sequence shown here is derived from an EMBL/GenBank/DDBJ whole genome shotgun (WGS) entry which is preliminary data.</text>
</comment>
<dbReference type="EMBL" id="RHFK02000001">
    <property type="protein sequence ID" value="TWW80946.1"/>
    <property type="molecule type" value="Genomic_DNA"/>
</dbReference>
<feature type="domain" description="Reverse transcriptase/retrotransposon-derived protein RNase H-like" evidence="4">
    <location>
        <begin position="163"/>
        <end position="211"/>
    </location>
</feature>
<evidence type="ECO:0000256" key="2">
    <source>
        <dbReference type="ARBA" id="ARBA00022750"/>
    </source>
</evidence>
<keyword evidence="2" id="KW-0378">Hydrolase</keyword>
<dbReference type="SUPFAM" id="SSF56672">
    <property type="entry name" value="DNA/RNA polymerases"/>
    <property type="match status" value="1"/>
</dbReference>
<evidence type="ECO:0000313" key="5">
    <source>
        <dbReference type="EMBL" id="TWW80946.1"/>
    </source>
</evidence>
<dbReference type="PANTHER" id="PTHR37984">
    <property type="entry name" value="PROTEIN CBG26694"/>
    <property type="match status" value="1"/>
</dbReference>
<keyword evidence="1" id="KW-0645">Protease</keyword>
<evidence type="ECO:0000256" key="3">
    <source>
        <dbReference type="ARBA" id="ARBA00023268"/>
    </source>
</evidence>
<dbReference type="AlphaFoldDB" id="A0A5C6PPY8"/>
<dbReference type="Gene3D" id="3.30.70.270">
    <property type="match status" value="1"/>
</dbReference>
<evidence type="ECO:0000313" key="6">
    <source>
        <dbReference type="Proteomes" id="UP000324091"/>
    </source>
</evidence>
<dbReference type="PANTHER" id="PTHR37984:SF5">
    <property type="entry name" value="PROTEIN NYNRIN-LIKE"/>
    <property type="match status" value="1"/>
</dbReference>
<dbReference type="Pfam" id="PF17919">
    <property type="entry name" value="RT_RNaseH_2"/>
    <property type="match status" value="1"/>
</dbReference>
<dbReference type="InterPro" id="IPR041577">
    <property type="entry name" value="RT_RNaseH_2"/>
</dbReference>
<dbReference type="GO" id="GO:0004190">
    <property type="term" value="F:aspartic-type endopeptidase activity"/>
    <property type="evidence" value="ECO:0007669"/>
    <property type="project" value="UniProtKB-KW"/>
</dbReference>
<dbReference type="SUPFAM" id="SSF57756">
    <property type="entry name" value="Retrovirus zinc finger-like domains"/>
    <property type="match status" value="1"/>
</dbReference>
<accession>A0A5C6PPY8</accession>
<evidence type="ECO:0000256" key="1">
    <source>
        <dbReference type="ARBA" id="ARBA00022670"/>
    </source>
</evidence>
<dbReference type="GO" id="GO:0006508">
    <property type="term" value="P:proteolysis"/>
    <property type="evidence" value="ECO:0007669"/>
    <property type="project" value="UniProtKB-KW"/>
</dbReference>
<protein>
    <recommendedName>
        <fullName evidence="4">Reverse transcriptase/retrotransposon-derived protein RNase H-like domain-containing protein</fullName>
    </recommendedName>
</protein>
<reference evidence="5 6" key="1">
    <citation type="submission" date="2019-04" db="EMBL/GenBank/DDBJ databases">
        <title>Chromosome genome assembly for Takifugu flavidus.</title>
        <authorList>
            <person name="Xiao S."/>
        </authorList>
    </citation>
    <scope>NUCLEOTIDE SEQUENCE [LARGE SCALE GENOMIC DNA]</scope>
    <source>
        <strain evidence="5">HTHZ2018</strain>
        <tissue evidence="5">Muscle</tissue>
    </source>
</reference>
<dbReference type="InterPro" id="IPR036875">
    <property type="entry name" value="Znf_CCHC_sf"/>
</dbReference>
<gene>
    <name evidence="5" type="ORF">D4764_01G0007610</name>
</gene>
<dbReference type="InterPro" id="IPR043502">
    <property type="entry name" value="DNA/RNA_pol_sf"/>
</dbReference>
<name>A0A5C6PPY8_9TELE</name>
<dbReference type="InterPro" id="IPR050951">
    <property type="entry name" value="Retrovirus_Pol_polyprotein"/>
</dbReference>
<dbReference type="GO" id="GO:0003676">
    <property type="term" value="F:nucleic acid binding"/>
    <property type="evidence" value="ECO:0007669"/>
    <property type="project" value="InterPro"/>
</dbReference>
<keyword evidence="6" id="KW-1185">Reference proteome</keyword>
<organism evidence="5 6">
    <name type="scientific">Takifugu flavidus</name>
    <name type="common">sansaifugu</name>
    <dbReference type="NCBI Taxonomy" id="433684"/>
    <lineage>
        <taxon>Eukaryota</taxon>
        <taxon>Metazoa</taxon>
        <taxon>Chordata</taxon>
        <taxon>Craniata</taxon>
        <taxon>Vertebrata</taxon>
        <taxon>Euteleostomi</taxon>
        <taxon>Actinopterygii</taxon>
        <taxon>Neopterygii</taxon>
        <taxon>Teleostei</taxon>
        <taxon>Neoteleostei</taxon>
        <taxon>Acanthomorphata</taxon>
        <taxon>Eupercaria</taxon>
        <taxon>Tetraodontiformes</taxon>
        <taxon>Tetradontoidea</taxon>
        <taxon>Tetraodontidae</taxon>
        <taxon>Takifugu</taxon>
    </lineage>
</organism>
<sequence length="224" mass="24376">MPSSTQKMDGLGLELEVDLPKSGGIHEKQYQGRTCNYCLGQGHWKRECPVLKSNSRFYQGVRPEKPVALAVSVRAAGLDESDFRSVDPGYCSYVSQGFVSLVGSGKRADSQPFERLLIDCVGPLPKSKAGVHWGKDQWQWQPQWETLTLCLNGLLSEKAKFEWSPLCQQAFEEVKLVISSAPVLAAPRMGEPFKLQVDASKLGAGAVLLQIGVKIAQAGGAELG</sequence>
<dbReference type="Proteomes" id="UP000324091">
    <property type="component" value="Chromosome 1"/>
</dbReference>
<evidence type="ECO:0000259" key="4">
    <source>
        <dbReference type="Pfam" id="PF17919"/>
    </source>
</evidence>
<dbReference type="InterPro" id="IPR043128">
    <property type="entry name" value="Rev_trsase/Diguanyl_cyclase"/>
</dbReference>
<dbReference type="Gene3D" id="4.10.60.10">
    <property type="entry name" value="Zinc finger, CCHC-type"/>
    <property type="match status" value="1"/>
</dbReference>
<dbReference type="GO" id="GO:0008270">
    <property type="term" value="F:zinc ion binding"/>
    <property type="evidence" value="ECO:0007669"/>
    <property type="project" value="InterPro"/>
</dbReference>
<keyword evidence="2" id="KW-0064">Aspartyl protease</keyword>
<proteinExistence type="predicted"/>
<keyword evidence="3" id="KW-0511">Multifunctional enzyme</keyword>